<reference evidence="6" key="2">
    <citation type="submission" date="2021-04" db="EMBL/GenBank/DDBJ databases">
        <authorList>
            <person name="Gilroy R."/>
        </authorList>
    </citation>
    <scope>NUCLEOTIDE SEQUENCE</scope>
    <source>
        <strain evidence="6">1068</strain>
    </source>
</reference>
<dbReference type="EMBL" id="DXBG01000196">
    <property type="protein sequence ID" value="HIZ65920.1"/>
    <property type="molecule type" value="Genomic_DNA"/>
</dbReference>
<comment type="similarity">
    <text evidence="1">Belongs to the LysR transcriptional regulatory family.</text>
</comment>
<dbReference type="AlphaFoldDB" id="A0A9D2FSY4"/>
<evidence type="ECO:0000259" key="5">
    <source>
        <dbReference type="PROSITE" id="PS50931"/>
    </source>
</evidence>
<dbReference type="Proteomes" id="UP000824056">
    <property type="component" value="Unassembled WGS sequence"/>
</dbReference>
<proteinExistence type="inferred from homology"/>
<evidence type="ECO:0000256" key="2">
    <source>
        <dbReference type="ARBA" id="ARBA00023015"/>
    </source>
</evidence>
<evidence type="ECO:0000313" key="6">
    <source>
        <dbReference type="EMBL" id="HIZ65920.1"/>
    </source>
</evidence>
<dbReference type="GO" id="GO:0003700">
    <property type="term" value="F:DNA-binding transcription factor activity"/>
    <property type="evidence" value="ECO:0007669"/>
    <property type="project" value="InterPro"/>
</dbReference>
<gene>
    <name evidence="6" type="ORF">H9809_08505</name>
</gene>
<evidence type="ECO:0000313" key="7">
    <source>
        <dbReference type="Proteomes" id="UP000824056"/>
    </source>
</evidence>
<reference evidence="6" key="1">
    <citation type="journal article" date="2021" name="PeerJ">
        <title>Extensive microbial diversity within the chicken gut microbiome revealed by metagenomics and culture.</title>
        <authorList>
            <person name="Gilroy R."/>
            <person name="Ravi A."/>
            <person name="Getino M."/>
            <person name="Pursley I."/>
            <person name="Horton D.L."/>
            <person name="Alikhan N.F."/>
            <person name="Baker D."/>
            <person name="Gharbi K."/>
            <person name="Hall N."/>
            <person name="Watson M."/>
            <person name="Adriaenssens E.M."/>
            <person name="Foster-Nyarko E."/>
            <person name="Jarju S."/>
            <person name="Secka A."/>
            <person name="Antonio M."/>
            <person name="Oren A."/>
            <person name="Chaudhuri R.R."/>
            <person name="La Ragione R."/>
            <person name="Hildebrand F."/>
            <person name="Pallen M.J."/>
        </authorList>
    </citation>
    <scope>NUCLEOTIDE SEQUENCE</scope>
    <source>
        <strain evidence="6">1068</strain>
    </source>
</reference>
<evidence type="ECO:0000256" key="3">
    <source>
        <dbReference type="ARBA" id="ARBA00023125"/>
    </source>
</evidence>
<dbReference type="CDD" id="cd05466">
    <property type="entry name" value="PBP2_LTTR_substrate"/>
    <property type="match status" value="1"/>
</dbReference>
<dbReference type="SUPFAM" id="SSF53850">
    <property type="entry name" value="Periplasmic binding protein-like II"/>
    <property type="match status" value="1"/>
</dbReference>
<keyword evidence="2" id="KW-0805">Transcription regulation</keyword>
<sequence length="295" mass="33417">MELRVLNYFLAIAREENITKAAQMLHLTQPTLSRQMMQLEEELGVKLFVRSNHKIILTEEGLLLKRRAQELLALADKTKREFIQKETGLSGEIMIGSGEFLSTKVLAEMMVAFRKKHPLVQYRIYSGNAENIQDYIGRGLLDLGVMGEPVDIGKYDFLPMPVKEKWGVMVRQDSELAKKEQIQARDLIGIPLVMASRDFKGELGGWFGNLYNKLEVAAVGNLLYNEAMLVNEGIGAVLCIQLNCHYDNLRFVPLYPAIESRTALVWKKDSIFSPATTAFIEFASQYLKSISLHES</sequence>
<name>A0A9D2FSY4_9FIRM</name>
<keyword evidence="4" id="KW-0804">Transcription</keyword>
<dbReference type="InterPro" id="IPR036390">
    <property type="entry name" value="WH_DNA-bd_sf"/>
</dbReference>
<dbReference type="Gene3D" id="1.10.10.10">
    <property type="entry name" value="Winged helix-like DNA-binding domain superfamily/Winged helix DNA-binding domain"/>
    <property type="match status" value="1"/>
</dbReference>
<feature type="domain" description="HTH lysR-type" evidence="5">
    <location>
        <begin position="1"/>
        <end position="58"/>
    </location>
</feature>
<dbReference type="PANTHER" id="PTHR30419:SF8">
    <property type="entry name" value="NITROGEN ASSIMILATION TRANSCRIPTIONAL ACTIVATOR-RELATED"/>
    <property type="match status" value="1"/>
</dbReference>
<dbReference type="FunFam" id="1.10.10.10:FF:000001">
    <property type="entry name" value="LysR family transcriptional regulator"/>
    <property type="match status" value="1"/>
</dbReference>
<comment type="caution">
    <text evidence="6">The sequence shown here is derived from an EMBL/GenBank/DDBJ whole genome shotgun (WGS) entry which is preliminary data.</text>
</comment>
<dbReference type="Pfam" id="PF03466">
    <property type="entry name" value="LysR_substrate"/>
    <property type="match status" value="1"/>
</dbReference>
<dbReference type="InterPro" id="IPR036388">
    <property type="entry name" value="WH-like_DNA-bd_sf"/>
</dbReference>
<dbReference type="InterPro" id="IPR005119">
    <property type="entry name" value="LysR_subst-bd"/>
</dbReference>
<dbReference type="Gene3D" id="3.40.190.290">
    <property type="match status" value="1"/>
</dbReference>
<evidence type="ECO:0000256" key="1">
    <source>
        <dbReference type="ARBA" id="ARBA00009437"/>
    </source>
</evidence>
<protein>
    <submittedName>
        <fullName evidence="6">LysR family transcriptional regulator</fullName>
    </submittedName>
</protein>
<dbReference type="GO" id="GO:0005829">
    <property type="term" value="C:cytosol"/>
    <property type="evidence" value="ECO:0007669"/>
    <property type="project" value="TreeGrafter"/>
</dbReference>
<dbReference type="InterPro" id="IPR050950">
    <property type="entry name" value="HTH-type_LysR_regulators"/>
</dbReference>
<dbReference type="GO" id="GO:0003677">
    <property type="term" value="F:DNA binding"/>
    <property type="evidence" value="ECO:0007669"/>
    <property type="project" value="UniProtKB-KW"/>
</dbReference>
<dbReference type="InterPro" id="IPR000847">
    <property type="entry name" value="LysR_HTH_N"/>
</dbReference>
<accession>A0A9D2FSY4</accession>
<dbReference type="PRINTS" id="PR00039">
    <property type="entry name" value="HTHLYSR"/>
</dbReference>
<keyword evidence="3" id="KW-0238">DNA-binding</keyword>
<dbReference type="PROSITE" id="PS50931">
    <property type="entry name" value="HTH_LYSR"/>
    <property type="match status" value="1"/>
</dbReference>
<evidence type="ECO:0000256" key="4">
    <source>
        <dbReference type="ARBA" id="ARBA00023163"/>
    </source>
</evidence>
<organism evidence="6 7">
    <name type="scientific">Candidatus Blautia pullicola</name>
    <dbReference type="NCBI Taxonomy" id="2838498"/>
    <lineage>
        <taxon>Bacteria</taxon>
        <taxon>Bacillati</taxon>
        <taxon>Bacillota</taxon>
        <taxon>Clostridia</taxon>
        <taxon>Lachnospirales</taxon>
        <taxon>Lachnospiraceae</taxon>
        <taxon>Blautia</taxon>
    </lineage>
</organism>
<dbReference type="Pfam" id="PF00126">
    <property type="entry name" value="HTH_1"/>
    <property type="match status" value="1"/>
</dbReference>
<dbReference type="SUPFAM" id="SSF46785">
    <property type="entry name" value="Winged helix' DNA-binding domain"/>
    <property type="match status" value="1"/>
</dbReference>
<dbReference type="PANTHER" id="PTHR30419">
    <property type="entry name" value="HTH-TYPE TRANSCRIPTIONAL REGULATOR YBHD"/>
    <property type="match status" value="1"/>
</dbReference>